<keyword evidence="11" id="KW-1185">Reference proteome</keyword>
<sequence>MVDDNSNEIEGHPLNHQSHNRRECSDLLSCTEQTRNVLQLGIGFFFIFLALNSQGFIEEAVLDSFARKGIGVKFHDGYTSLAIIYASFTIHNFVAAPIIAWLGVRWALVFAGLTYAIFQAGFLFVNRWYLFSSSTLLGLGAAVIWTAQGKYLAMNSTEETAGRHSGLFWALSQLCQSCGGIFLLVVFLLMPSPSGGSEQETSISVPTVRFIYGTFTALTVLGTVILALLPVPTATTPARQTNTIDGISTAAAVRDPSTVSTELAHSTDEGAEGSGEAVAVAEQPSHLAILSSTVQLIGTRRMIFFSLPFMYTGISQSFWSSIYPTTVANTEMFQLNQGVNPKLLLALTAIVQGIGQATSGFIFGILDSRTRHFGRTKIVSFGAALQLCSFLLAYLNLPAHAPLEKTFEHGILNSPSITLALIGGFLLSFGDACWNTQIFATLIAKYPIRASQAFAVFKFFQSLLCCAAFFYATSISLPWHVLILAIGLFVGLIGFLLAERMVRQNDDDFGNVVIPTHFEDGN</sequence>
<feature type="transmembrane region" description="Helical" evidence="9">
    <location>
        <begin position="210"/>
        <end position="229"/>
    </location>
</feature>
<keyword evidence="4 9" id="KW-1133">Transmembrane helix</keyword>
<feature type="transmembrane region" description="Helical" evidence="9">
    <location>
        <begin position="343"/>
        <end position="366"/>
    </location>
</feature>
<dbReference type="Proteomes" id="UP001620645">
    <property type="component" value="Unassembled WGS sequence"/>
</dbReference>
<dbReference type="InterPro" id="IPR036259">
    <property type="entry name" value="MFS_trans_sf"/>
</dbReference>
<dbReference type="PANTHER" id="PTHR23294">
    <property type="entry name" value="ET TRANSLATION PRODUCT-RELATED"/>
    <property type="match status" value="1"/>
</dbReference>
<accession>A0ABD2IGF9</accession>
<evidence type="ECO:0000313" key="10">
    <source>
        <dbReference type="EMBL" id="KAL3079264.1"/>
    </source>
</evidence>
<comment type="caution">
    <text evidence="10">The sequence shown here is derived from an EMBL/GenBank/DDBJ whole genome shotgun (WGS) entry which is preliminary data.</text>
</comment>
<dbReference type="AlphaFoldDB" id="A0ABD2IGF9"/>
<dbReference type="SUPFAM" id="SSF103473">
    <property type="entry name" value="MFS general substrate transporter"/>
    <property type="match status" value="1"/>
</dbReference>
<proteinExistence type="inferred from homology"/>
<dbReference type="Pfam" id="PF05978">
    <property type="entry name" value="UNC-93"/>
    <property type="match status" value="1"/>
</dbReference>
<keyword evidence="6" id="KW-0325">Glycoprotein</keyword>
<dbReference type="InterPro" id="IPR010291">
    <property type="entry name" value="Ion_channel_UNC-93"/>
</dbReference>
<evidence type="ECO:0000256" key="3">
    <source>
        <dbReference type="ARBA" id="ARBA00022692"/>
    </source>
</evidence>
<feature type="transmembrane region" description="Helical" evidence="9">
    <location>
        <begin position="77"/>
        <end position="95"/>
    </location>
</feature>
<evidence type="ECO:0000256" key="5">
    <source>
        <dbReference type="ARBA" id="ARBA00023136"/>
    </source>
</evidence>
<keyword evidence="5 9" id="KW-0472">Membrane</keyword>
<evidence type="ECO:0000313" key="11">
    <source>
        <dbReference type="Proteomes" id="UP001620645"/>
    </source>
</evidence>
<evidence type="ECO:0000256" key="9">
    <source>
        <dbReference type="SAM" id="Phobius"/>
    </source>
</evidence>
<feature type="transmembrane region" description="Helical" evidence="9">
    <location>
        <begin position="417"/>
        <end position="443"/>
    </location>
</feature>
<feature type="transmembrane region" description="Helical" evidence="9">
    <location>
        <begin position="37"/>
        <end position="57"/>
    </location>
</feature>
<feature type="transmembrane region" description="Helical" evidence="9">
    <location>
        <begin position="102"/>
        <end position="122"/>
    </location>
</feature>
<dbReference type="InterPro" id="IPR051617">
    <property type="entry name" value="UNC-93-like_regulator"/>
</dbReference>
<feature type="transmembrane region" description="Helical" evidence="9">
    <location>
        <begin position="479"/>
        <end position="498"/>
    </location>
</feature>
<keyword evidence="3 9" id="KW-0812">Transmembrane</keyword>
<gene>
    <name evidence="10" type="ORF">niasHS_013658</name>
</gene>
<feature type="transmembrane region" description="Helical" evidence="9">
    <location>
        <begin position="455"/>
        <end position="473"/>
    </location>
</feature>
<dbReference type="Gene3D" id="1.20.1250.20">
    <property type="entry name" value="MFS general substrate transporter like domains"/>
    <property type="match status" value="1"/>
</dbReference>
<feature type="transmembrane region" description="Helical" evidence="9">
    <location>
        <begin position="378"/>
        <end position="397"/>
    </location>
</feature>
<evidence type="ECO:0000256" key="1">
    <source>
        <dbReference type="ARBA" id="ARBA00004141"/>
    </source>
</evidence>
<organism evidence="10 11">
    <name type="scientific">Heterodera schachtii</name>
    <name type="common">Sugarbeet cyst nematode worm</name>
    <name type="synonym">Tylenchus schachtii</name>
    <dbReference type="NCBI Taxonomy" id="97005"/>
    <lineage>
        <taxon>Eukaryota</taxon>
        <taxon>Metazoa</taxon>
        <taxon>Ecdysozoa</taxon>
        <taxon>Nematoda</taxon>
        <taxon>Chromadorea</taxon>
        <taxon>Rhabditida</taxon>
        <taxon>Tylenchina</taxon>
        <taxon>Tylenchomorpha</taxon>
        <taxon>Tylenchoidea</taxon>
        <taxon>Heteroderidae</taxon>
        <taxon>Heteroderinae</taxon>
        <taxon>Heterodera</taxon>
    </lineage>
</organism>
<evidence type="ECO:0000256" key="2">
    <source>
        <dbReference type="ARBA" id="ARBA00009172"/>
    </source>
</evidence>
<evidence type="ECO:0000256" key="6">
    <source>
        <dbReference type="ARBA" id="ARBA00023180"/>
    </source>
</evidence>
<feature type="transmembrane region" description="Helical" evidence="9">
    <location>
        <begin position="302"/>
        <end position="323"/>
    </location>
</feature>
<protein>
    <recommendedName>
        <fullName evidence="7">UNC93-like protein MFSD11</fullName>
    </recommendedName>
    <alternativeName>
        <fullName evidence="8">Major facilitator superfamily domain-containing protein 11</fullName>
    </alternativeName>
</protein>
<comment type="similarity">
    <text evidence="2">Belongs to the unc-93 family.</text>
</comment>
<name>A0ABD2IGF9_HETSC</name>
<dbReference type="GO" id="GO:0016020">
    <property type="term" value="C:membrane"/>
    <property type="evidence" value="ECO:0007669"/>
    <property type="project" value="UniProtKB-SubCell"/>
</dbReference>
<evidence type="ECO:0000256" key="4">
    <source>
        <dbReference type="ARBA" id="ARBA00022989"/>
    </source>
</evidence>
<reference evidence="10 11" key="1">
    <citation type="submission" date="2024-10" db="EMBL/GenBank/DDBJ databases">
        <authorList>
            <person name="Kim D."/>
        </authorList>
    </citation>
    <scope>NUCLEOTIDE SEQUENCE [LARGE SCALE GENOMIC DNA]</scope>
    <source>
        <strain evidence="10">Taebaek</strain>
    </source>
</reference>
<evidence type="ECO:0000256" key="8">
    <source>
        <dbReference type="ARBA" id="ARBA00041910"/>
    </source>
</evidence>
<dbReference type="EMBL" id="JBICCN010000306">
    <property type="protein sequence ID" value="KAL3079264.1"/>
    <property type="molecule type" value="Genomic_DNA"/>
</dbReference>
<evidence type="ECO:0000256" key="7">
    <source>
        <dbReference type="ARBA" id="ARBA00040302"/>
    </source>
</evidence>
<comment type="subcellular location">
    <subcellularLocation>
        <location evidence="1">Membrane</location>
        <topology evidence="1">Multi-pass membrane protein</topology>
    </subcellularLocation>
</comment>
<feature type="transmembrane region" description="Helical" evidence="9">
    <location>
        <begin position="128"/>
        <end position="147"/>
    </location>
</feature>
<dbReference type="PANTHER" id="PTHR23294:SF0">
    <property type="entry name" value="UNC93-LIKE PROTEIN MFSD11"/>
    <property type="match status" value="1"/>
</dbReference>
<feature type="transmembrane region" description="Helical" evidence="9">
    <location>
        <begin position="167"/>
        <end position="190"/>
    </location>
</feature>